<dbReference type="InParanoid" id="A0A7R8Z0Y2"/>
<evidence type="ECO:0000313" key="1">
    <source>
        <dbReference type="EMBL" id="CAD7089191.1"/>
    </source>
</evidence>
<protein>
    <submittedName>
        <fullName evidence="1">Uncharacterized protein</fullName>
    </submittedName>
</protein>
<dbReference type="EMBL" id="LR899012">
    <property type="protein sequence ID" value="CAD7089191.1"/>
    <property type="molecule type" value="Genomic_DNA"/>
</dbReference>
<reference evidence="1 2" key="1">
    <citation type="submission" date="2020-11" db="EMBL/GenBank/DDBJ databases">
        <authorList>
            <person name="Wallbank WR R."/>
            <person name="Pardo Diaz C."/>
            <person name="Kozak K."/>
            <person name="Martin S."/>
            <person name="Jiggins C."/>
            <person name="Moest M."/>
            <person name="Warren A I."/>
            <person name="Generalovic N T."/>
            <person name="Byers J.R.P. K."/>
            <person name="Montejo-Kovacevich G."/>
            <person name="Yen C E."/>
        </authorList>
    </citation>
    <scope>NUCLEOTIDE SEQUENCE [LARGE SCALE GENOMIC DNA]</scope>
</reference>
<dbReference type="Proteomes" id="UP000594454">
    <property type="component" value="Chromosome 4"/>
</dbReference>
<organism evidence="1 2">
    <name type="scientific">Hermetia illucens</name>
    <name type="common">Black soldier fly</name>
    <dbReference type="NCBI Taxonomy" id="343691"/>
    <lineage>
        <taxon>Eukaryota</taxon>
        <taxon>Metazoa</taxon>
        <taxon>Ecdysozoa</taxon>
        <taxon>Arthropoda</taxon>
        <taxon>Hexapoda</taxon>
        <taxon>Insecta</taxon>
        <taxon>Pterygota</taxon>
        <taxon>Neoptera</taxon>
        <taxon>Endopterygota</taxon>
        <taxon>Diptera</taxon>
        <taxon>Brachycera</taxon>
        <taxon>Stratiomyomorpha</taxon>
        <taxon>Stratiomyidae</taxon>
        <taxon>Hermetiinae</taxon>
        <taxon>Hermetia</taxon>
    </lineage>
</organism>
<evidence type="ECO:0000313" key="2">
    <source>
        <dbReference type="Proteomes" id="UP000594454"/>
    </source>
</evidence>
<name>A0A7R8Z0Y2_HERIL</name>
<proteinExistence type="predicted"/>
<keyword evidence="2" id="KW-1185">Reference proteome</keyword>
<sequence length="109" mass="12912">MYMGRNVEVNFKKDRRKKEEYMRMHNKYGRSSWLVDFMQTDYFMIAFWWLKSSAHEGNRAGRTSAKQHERGSFTSQLSNVRLTGYGIAYVQPEEIHTDSAGQRKLPTRP</sequence>
<accession>A0A7R8Z0Y2</accession>
<gene>
    <name evidence="1" type="ORF">HERILL_LOCUS11762</name>
</gene>
<dbReference type="AlphaFoldDB" id="A0A7R8Z0Y2"/>